<dbReference type="GO" id="GO:0051536">
    <property type="term" value="F:iron-sulfur cluster binding"/>
    <property type="evidence" value="ECO:0007669"/>
    <property type="project" value="UniProtKB-KW"/>
</dbReference>
<dbReference type="GO" id="GO:0046872">
    <property type="term" value="F:metal ion binding"/>
    <property type="evidence" value="ECO:0007669"/>
    <property type="project" value="UniProtKB-KW"/>
</dbReference>
<evidence type="ECO:0000256" key="5">
    <source>
        <dbReference type="ARBA" id="ARBA00023014"/>
    </source>
</evidence>
<keyword evidence="3" id="KW-0560">Oxidoreductase</keyword>
<dbReference type="PROSITE" id="PS51379">
    <property type="entry name" value="4FE4S_FER_2"/>
    <property type="match status" value="2"/>
</dbReference>
<accession>A0A3N0B1K0</accession>
<sequence>MLVEVDEARCIGCSKCADDCVADDLRIQDGVAQVLGRCILCGHCVAVCPTGAISIPGYDMDDVEAAASLSGFIDAHDLLRAIKSRRSIRRYRPRSVEREKIDLILQAGRYTATAKNAQGCRFVVVQDELDELKRLVWDGIRDLLALPKADRPRWAAICTSFLAGLDANPPRDFLFRDAPAVVFVAADRADDAGLASQNMELMAASLGMGMLFNGFLCYAAEGLPVVKSWLGAQDRPLQTCMLLGYPAVTYRRTAPRLPGDFVVK</sequence>
<keyword evidence="2" id="KW-0479">Metal-binding</keyword>
<keyword evidence="5" id="KW-0411">Iron-sulfur</keyword>
<dbReference type="RefSeq" id="WP_123192750.1">
    <property type="nucleotide sequence ID" value="NZ_QICD01000025.1"/>
</dbReference>
<dbReference type="Proteomes" id="UP000278632">
    <property type="component" value="Unassembled WGS sequence"/>
</dbReference>
<gene>
    <name evidence="7" type="ORF">DMP08_10025</name>
</gene>
<dbReference type="Pfam" id="PF00037">
    <property type="entry name" value="Fer4"/>
    <property type="match status" value="1"/>
</dbReference>
<dbReference type="InterPro" id="IPR017896">
    <property type="entry name" value="4Fe4S_Fe-S-bd"/>
</dbReference>
<dbReference type="InterPro" id="IPR000415">
    <property type="entry name" value="Nitroreductase-like"/>
</dbReference>
<feature type="domain" description="4Fe-4S ferredoxin-type" evidence="6">
    <location>
        <begin position="29"/>
        <end position="58"/>
    </location>
</feature>
<dbReference type="SUPFAM" id="SSF55469">
    <property type="entry name" value="FMN-dependent nitroreductase-like"/>
    <property type="match status" value="1"/>
</dbReference>
<dbReference type="OrthoDB" id="368873at2"/>
<dbReference type="Gene3D" id="3.30.70.20">
    <property type="match status" value="1"/>
</dbReference>
<evidence type="ECO:0000313" key="8">
    <source>
        <dbReference type="Proteomes" id="UP000278632"/>
    </source>
</evidence>
<feature type="domain" description="4Fe-4S ferredoxin-type" evidence="6">
    <location>
        <begin position="1"/>
        <end position="28"/>
    </location>
</feature>
<comment type="similarity">
    <text evidence="1">Belongs to the nitroreductase family.</text>
</comment>
<organism evidence="7 8">
    <name type="scientific">Paraeggerthella hongkongensis</name>
    <dbReference type="NCBI Taxonomy" id="230658"/>
    <lineage>
        <taxon>Bacteria</taxon>
        <taxon>Bacillati</taxon>
        <taxon>Actinomycetota</taxon>
        <taxon>Coriobacteriia</taxon>
        <taxon>Eggerthellales</taxon>
        <taxon>Eggerthellaceae</taxon>
        <taxon>Paraeggerthella</taxon>
    </lineage>
</organism>
<dbReference type="Pfam" id="PF00881">
    <property type="entry name" value="Nitroreductase"/>
    <property type="match status" value="1"/>
</dbReference>
<evidence type="ECO:0000256" key="4">
    <source>
        <dbReference type="ARBA" id="ARBA00023004"/>
    </source>
</evidence>
<evidence type="ECO:0000256" key="1">
    <source>
        <dbReference type="ARBA" id="ARBA00007118"/>
    </source>
</evidence>
<name>A0A3N0B1K0_9ACTN</name>
<dbReference type="Gene3D" id="3.40.109.10">
    <property type="entry name" value="NADH Oxidase"/>
    <property type="match status" value="1"/>
</dbReference>
<keyword evidence="8" id="KW-1185">Reference proteome</keyword>
<dbReference type="PROSITE" id="PS00198">
    <property type="entry name" value="4FE4S_FER_1"/>
    <property type="match status" value="1"/>
</dbReference>
<reference evidence="8" key="1">
    <citation type="submission" date="2018-05" db="EMBL/GenBank/DDBJ databases">
        <title>Genome Sequencing of selected type strains of the family Eggerthellaceae.</title>
        <authorList>
            <person name="Danylec N."/>
            <person name="Stoll D.A."/>
            <person name="Doetsch A."/>
            <person name="Huch M."/>
        </authorList>
    </citation>
    <scope>NUCLEOTIDE SEQUENCE [LARGE SCALE GENOMIC DNA]</scope>
    <source>
        <strain evidence="8">DSM 16106</strain>
    </source>
</reference>
<evidence type="ECO:0000256" key="3">
    <source>
        <dbReference type="ARBA" id="ARBA00023002"/>
    </source>
</evidence>
<dbReference type="PANTHER" id="PTHR43673">
    <property type="entry name" value="NAD(P)H NITROREDUCTASE YDGI-RELATED"/>
    <property type="match status" value="1"/>
</dbReference>
<dbReference type="SUPFAM" id="SSF54862">
    <property type="entry name" value="4Fe-4S ferredoxins"/>
    <property type="match status" value="1"/>
</dbReference>
<dbReference type="EMBL" id="QICD01000025">
    <property type="protein sequence ID" value="RNL40694.1"/>
    <property type="molecule type" value="Genomic_DNA"/>
</dbReference>
<evidence type="ECO:0000259" key="6">
    <source>
        <dbReference type="PROSITE" id="PS51379"/>
    </source>
</evidence>
<dbReference type="InterPro" id="IPR029479">
    <property type="entry name" value="Nitroreductase"/>
</dbReference>
<comment type="caution">
    <text evidence="7">The sequence shown here is derived from an EMBL/GenBank/DDBJ whole genome shotgun (WGS) entry which is preliminary data.</text>
</comment>
<dbReference type="InterPro" id="IPR017900">
    <property type="entry name" value="4Fe4S_Fe_S_CS"/>
</dbReference>
<dbReference type="GO" id="GO:0016491">
    <property type="term" value="F:oxidoreductase activity"/>
    <property type="evidence" value="ECO:0007669"/>
    <property type="project" value="UniProtKB-KW"/>
</dbReference>
<proteinExistence type="inferred from homology"/>
<dbReference type="PANTHER" id="PTHR43673:SF10">
    <property type="entry name" value="NADH DEHYDROGENASE_NAD(P)H NITROREDUCTASE XCC3605-RELATED"/>
    <property type="match status" value="1"/>
</dbReference>
<dbReference type="AlphaFoldDB" id="A0A3N0B1K0"/>
<evidence type="ECO:0000313" key="7">
    <source>
        <dbReference type="EMBL" id="RNL40694.1"/>
    </source>
</evidence>
<protein>
    <submittedName>
        <fullName evidence="7">Nitroreductase</fullName>
    </submittedName>
</protein>
<keyword evidence="4" id="KW-0408">Iron</keyword>
<evidence type="ECO:0000256" key="2">
    <source>
        <dbReference type="ARBA" id="ARBA00022723"/>
    </source>
</evidence>